<reference evidence="2" key="1">
    <citation type="submission" date="2023-03" db="EMBL/GenBank/DDBJ databases">
        <title>Massive genome expansion in bonnet fungi (Mycena s.s.) driven by repeated elements and novel gene families across ecological guilds.</title>
        <authorList>
            <consortium name="Lawrence Berkeley National Laboratory"/>
            <person name="Harder C.B."/>
            <person name="Miyauchi S."/>
            <person name="Viragh M."/>
            <person name="Kuo A."/>
            <person name="Thoen E."/>
            <person name="Andreopoulos B."/>
            <person name="Lu D."/>
            <person name="Skrede I."/>
            <person name="Drula E."/>
            <person name="Henrissat B."/>
            <person name="Morin E."/>
            <person name="Kohler A."/>
            <person name="Barry K."/>
            <person name="LaButti K."/>
            <person name="Morin E."/>
            <person name="Salamov A."/>
            <person name="Lipzen A."/>
            <person name="Mereny Z."/>
            <person name="Hegedus B."/>
            <person name="Baldrian P."/>
            <person name="Stursova M."/>
            <person name="Weitz H."/>
            <person name="Taylor A."/>
            <person name="Grigoriev I.V."/>
            <person name="Nagy L.G."/>
            <person name="Martin F."/>
            <person name="Kauserud H."/>
        </authorList>
    </citation>
    <scope>NUCLEOTIDE SEQUENCE</scope>
    <source>
        <strain evidence="2">CBHHK067</strain>
    </source>
</reference>
<keyword evidence="1" id="KW-1133">Transmembrane helix</keyword>
<dbReference type="EMBL" id="JARKIE010000086">
    <property type="protein sequence ID" value="KAJ7687599.1"/>
    <property type="molecule type" value="Genomic_DNA"/>
</dbReference>
<dbReference type="AlphaFoldDB" id="A0AAD7GGB2"/>
<keyword evidence="1" id="KW-0812">Transmembrane</keyword>
<sequence length="104" mass="11762">MSETNPHIANNKLAFASVYGNRKKTPAEGWNLELRNVDVTNGFFLYSLLLEKPTAAVLAFAFLLLLFVPPARRHLSSAYLRMRICTDVSRPINLQQSQIAKRKS</sequence>
<feature type="transmembrane region" description="Helical" evidence="1">
    <location>
        <begin position="43"/>
        <end position="68"/>
    </location>
</feature>
<evidence type="ECO:0000313" key="3">
    <source>
        <dbReference type="Proteomes" id="UP001221757"/>
    </source>
</evidence>
<accession>A0AAD7GGB2</accession>
<protein>
    <submittedName>
        <fullName evidence="2">Uncharacterized protein</fullName>
    </submittedName>
</protein>
<gene>
    <name evidence="2" type="ORF">B0H17DRAFT_1203494</name>
</gene>
<organism evidence="2 3">
    <name type="scientific">Mycena rosella</name>
    <name type="common">Pink bonnet</name>
    <name type="synonym">Agaricus rosellus</name>
    <dbReference type="NCBI Taxonomy" id="1033263"/>
    <lineage>
        <taxon>Eukaryota</taxon>
        <taxon>Fungi</taxon>
        <taxon>Dikarya</taxon>
        <taxon>Basidiomycota</taxon>
        <taxon>Agaricomycotina</taxon>
        <taxon>Agaricomycetes</taxon>
        <taxon>Agaricomycetidae</taxon>
        <taxon>Agaricales</taxon>
        <taxon>Marasmiineae</taxon>
        <taxon>Mycenaceae</taxon>
        <taxon>Mycena</taxon>
    </lineage>
</organism>
<comment type="caution">
    <text evidence="2">The sequence shown here is derived from an EMBL/GenBank/DDBJ whole genome shotgun (WGS) entry which is preliminary data.</text>
</comment>
<dbReference type="Proteomes" id="UP001221757">
    <property type="component" value="Unassembled WGS sequence"/>
</dbReference>
<keyword evidence="3" id="KW-1185">Reference proteome</keyword>
<evidence type="ECO:0000313" key="2">
    <source>
        <dbReference type="EMBL" id="KAJ7687599.1"/>
    </source>
</evidence>
<keyword evidence="1" id="KW-0472">Membrane</keyword>
<evidence type="ECO:0000256" key="1">
    <source>
        <dbReference type="SAM" id="Phobius"/>
    </source>
</evidence>
<proteinExistence type="predicted"/>
<name>A0AAD7GGB2_MYCRO</name>